<dbReference type="PROSITE" id="PS51208">
    <property type="entry name" value="AUTOTRANSPORTER"/>
    <property type="match status" value="1"/>
</dbReference>
<dbReference type="NCBIfam" id="TIGR02913">
    <property type="entry name" value="HAF_rpt"/>
    <property type="match status" value="4"/>
</dbReference>
<dbReference type="InterPro" id="IPR014262">
    <property type="entry name" value="HAF_rpt"/>
</dbReference>
<evidence type="ECO:0000259" key="2">
    <source>
        <dbReference type="PROSITE" id="PS51208"/>
    </source>
</evidence>
<dbReference type="InterPro" id="IPR001480">
    <property type="entry name" value="Bulb-type_lectin_dom"/>
</dbReference>
<protein>
    <submittedName>
        <fullName evidence="3">Autotransporter domain-containing protein</fullName>
    </submittedName>
</protein>
<dbReference type="SMART" id="SM00869">
    <property type="entry name" value="Autotransporter"/>
    <property type="match status" value="1"/>
</dbReference>
<feature type="domain" description="Bulb-type lectin" evidence="1">
    <location>
        <begin position="128"/>
        <end position="262"/>
    </location>
</feature>
<dbReference type="PROSITE" id="PS50927">
    <property type="entry name" value="BULB_LECTIN"/>
    <property type="match status" value="1"/>
</dbReference>
<dbReference type="Gene3D" id="2.40.128.130">
    <property type="entry name" value="Autotransporter beta-domain"/>
    <property type="match status" value="1"/>
</dbReference>
<dbReference type="AlphaFoldDB" id="A0A504UAZ7"/>
<dbReference type="InterPro" id="IPR036709">
    <property type="entry name" value="Autotransporte_beta_dom_sf"/>
</dbReference>
<evidence type="ECO:0000313" key="4">
    <source>
        <dbReference type="Proteomes" id="UP000316429"/>
    </source>
</evidence>
<dbReference type="OrthoDB" id="6848220at2"/>
<name>A0A504UAZ7_9HYPH</name>
<accession>A0A504UAZ7</accession>
<sequence length="725" mass="75531">MNSNRPTPTRRRSSDRLTFLASVSALALGLGLAGTAEAGYSELFGASDDLSVLLVGYSDDSWYSGFGLVSASDYLGQEDGALNDGYATVDLGEVATPNSISAEMSEFLLSGDGTTVAGSYLESGKWTSFLWTEADGFTELGTLDGGTWSYAMAVSYDGSAVAGNAETADGSQHAYYWQSGDSSLTDLGTLPGETYSSVSAISGDGTTVVGYSDSHGFVWSLGDSAMTDIGSLGGSTLATLVSFDGDVVVGYSFTDSSYSAYHAIRWTEAGGLVDLGTFGGNWSSANAMSADGDVIVGQSYTASSYAHAFRWAVGSDGITGTMADLGTLGGTDSYAYDVSDDGSVVVGEATDASNVSHAFRWTEENGLISVDDWLRSNGVTLTEDVTLAATAVSSDGSTILGYTYDYELFIARVAGIITLEEYLSSVSNAGSIATAQPIGSADTIMFGAQGSPMRNLLSAGQKSVYGTVDSGYDDGASSDGGLLLGDFGFAYGLSDGMTLRVSAGGSYTDQDLDEGGDYQSKGWYISPEVSANVAGNLYLTVGGYYSRGKLDINRGYLNGTATDYSTGETDTETYAAKIRLDWLNAFTVEEVAFTPYAALSRTNSKTDAYSESGGSFPASYDAASDHATIARLGLDAIRPLTGTITLLARAEVAYRFEEETAGTSGEIIGLSSFDLEGQDVKQLWLRGGIGAEMAVAGGTASLMLNATTEGDDPDVWLRSGWKVDF</sequence>
<dbReference type="Proteomes" id="UP000316429">
    <property type="component" value="Unassembled WGS sequence"/>
</dbReference>
<reference evidence="3 4" key="1">
    <citation type="submission" date="2019-06" db="EMBL/GenBank/DDBJ databases">
        <title>Rhizobium sp. CL12 isolated from roots of soybean.</title>
        <authorList>
            <person name="Wang C."/>
        </authorList>
    </citation>
    <scope>NUCLEOTIDE SEQUENCE [LARGE SCALE GENOMIC DNA]</scope>
    <source>
        <strain evidence="3 4">CL12</strain>
    </source>
</reference>
<feature type="domain" description="Autotransporter" evidence="2">
    <location>
        <begin position="452"/>
        <end position="725"/>
    </location>
</feature>
<proteinExistence type="predicted"/>
<keyword evidence="4" id="KW-1185">Reference proteome</keyword>
<dbReference type="RefSeq" id="WP_140826805.1">
    <property type="nucleotide sequence ID" value="NZ_VFYP01000001.1"/>
</dbReference>
<dbReference type="EMBL" id="VFYP01000001">
    <property type="protein sequence ID" value="TPP10460.1"/>
    <property type="molecule type" value="Genomic_DNA"/>
</dbReference>
<dbReference type="Pfam" id="PF03797">
    <property type="entry name" value="Autotransporter"/>
    <property type="match status" value="1"/>
</dbReference>
<evidence type="ECO:0000313" key="3">
    <source>
        <dbReference type="EMBL" id="TPP10460.1"/>
    </source>
</evidence>
<dbReference type="SUPFAM" id="SSF103515">
    <property type="entry name" value="Autotransporter"/>
    <property type="match status" value="1"/>
</dbReference>
<dbReference type="InterPro" id="IPR005546">
    <property type="entry name" value="Autotransporte_beta"/>
</dbReference>
<organism evidence="3 4">
    <name type="scientific">Rhizobium glycinendophyticum</name>
    <dbReference type="NCBI Taxonomy" id="2589807"/>
    <lineage>
        <taxon>Bacteria</taxon>
        <taxon>Pseudomonadati</taxon>
        <taxon>Pseudomonadota</taxon>
        <taxon>Alphaproteobacteria</taxon>
        <taxon>Hyphomicrobiales</taxon>
        <taxon>Rhizobiaceae</taxon>
        <taxon>Rhizobium/Agrobacterium group</taxon>
        <taxon>Rhizobium</taxon>
    </lineage>
</organism>
<evidence type="ECO:0000259" key="1">
    <source>
        <dbReference type="PROSITE" id="PS50927"/>
    </source>
</evidence>
<comment type="caution">
    <text evidence="3">The sequence shown here is derived from an EMBL/GenBank/DDBJ whole genome shotgun (WGS) entry which is preliminary data.</text>
</comment>
<gene>
    <name evidence="3" type="ORF">FJQ55_06325</name>
</gene>